<gene>
    <name evidence="1" type="ORF">OG549_21680</name>
</gene>
<reference evidence="1" key="1">
    <citation type="submission" date="2022-10" db="EMBL/GenBank/DDBJ databases">
        <title>The complete genomes of actinobacterial strains from the NBC collection.</title>
        <authorList>
            <person name="Joergensen T.S."/>
            <person name="Alvarez Arevalo M."/>
            <person name="Sterndorff E.B."/>
            <person name="Faurdal D."/>
            <person name="Vuksanovic O."/>
            <person name="Mourched A.-S."/>
            <person name="Charusanti P."/>
            <person name="Shaw S."/>
            <person name="Blin K."/>
            <person name="Weber T."/>
        </authorList>
    </citation>
    <scope>NUCLEOTIDE SEQUENCE</scope>
    <source>
        <strain evidence="1">NBC_00003</strain>
    </source>
</reference>
<evidence type="ECO:0000313" key="1">
    <source>
        <dbReference type="EMBL" id="WTW63053.1"/>
    </source>
</evidence>
<protein>
    <submittedName>
        <fullName evidence="1">Uncharacterized protein</fullName>
    </submittedName>
</protein>
<proteinExistence type="predicted"/>
<dbReference type="AlphaFoldDB" id="A0AAU2V6X6"/>
<dbReference type="EMBL" id="CP108318">
    <property type="protein sequence ID" value="WTW63053.1"/>
    <property type="molecule type" value="Genomic_DNA"/>
</dbReference>
<accession>A0AAU2V6X6</accession>
<organism evidence="1">
    <name type="scientific">Streptomyces sp. NBC_00003</name>
    <dbReference type="NCBI Taxonomy" id="2903608"/>
    <lineage>
        <taxon>Bacteria</taxon>
        <taxon>Bacillati</taxon>
        <taxon>Actinomycetota</taxon>
        <taxon>Actinomycetes</taxon>
        <taxon>Kitasatosporales</taxon>
        <taxon>Streptomycetaceae</taxon>
        <taxon>Streptomyces</taxon>
    </lineage>
</organism>
<sequence>MSFSIQAGCPTVRKCESAADMADAVGEIYSSEAEDAILVWNLVPVRLAYGYDLAALLDDLVPLLEEIQRPEFSETEVFWGSDTFSAEWRMVREGDSLRIQARWHSTLGNYESLLAERGDSVVSTQVFVSEWAKVLRRIVTDIEAASVELDDDDIFLRAKALVAV</sequence>
<name>A0AAU2V6X6_9ACTN</name>